<evidence type="ECO:0000256" key="1">
    <source>
        <dbReference type="SAM" id="Phobius"/>
    </source>
</evidence>
<keyword evidence="1" id="KW-0812">Transmembrane</keyword>
<organism evidence="2 3">
    <name type="scientific">Kineothrix alysoides</name>
    <dbReference type="NCBI Taxonomy" id="1469948"/>
    <lineage>
        <taxon>Bacteria</taxon>
        <taxon>Bacillati</taxon>
        <taxon>Bacillota</taxon>
        <taxon>Clostridia</taxon>
        <taxon>Lachnospirales</taxon>
        <taxon>Lachnospiraceae</taxon>
        <taxon>Kineothrix</taxon>
    </lineage>
</organism>
<protein>
    <submittedName>
        <fullName evidence="2">Uncharacterized protein</fullName>
    </submittedName>
</protein>
<dbReference type="AlphaFoldDB" id="A0A4R1QKA8"/>
<keyword evidence="3" id="KW-1185">Reference proteome</keyword>
<feature type="transmembrane region" description="Helical" evidence="1">
    <location>
        <begin position="64"/>
        <end position="84"/>
    </location>
</feature>
<evidence type="ECO:0000313" key="2">
    <source>
        <dbReference type="EMBL" id="TCL54089.1"/>
    </source>
</evidence>
<feature type="transmembrane region" description="Helical" evidence="1">
    <location>
        <begin position="96"/>
        <end position="115"/>
    </location>
</feature>
<comment type="caution">
    <text evidence="2">The sequence shown here is derived from an EMBL/GenBank/DDBJ whole genome shotgun (WGS) entry which is preliminary data.</text>
</comment>
<name>A0A4R1QKA8_9FIRM</name>
<dbReference type="STRING" id="1469948.GCA_000732725_03268"/>
<dbReference type="EMBL" id="SLUO01000022">
    <property type="protein sequence ID" value="TCL54089.1"/>
    <property type="molecule type" value="Genomic_DNA"/>
</dbReference>
<evidence type="ECO:0000313" key="3">
    <source>
        <dbReference type="Proteomes" id="UP000295718"/>
    </source>
</evidence>
<sequence>MDLRTLLKPRVWLPATVGILIGTVLLIMGENDDAPGLVLIGFIAAIVLVFYGIYNAAAGVKKGLIPAILCFFLFAFGVFGTIALAIEGEFADSPGIIIFIGLICMGLLMVGIRLLKNNRFR</sequence>
<dbReference type="Proteomes" id="UP000295718">
    <property type="component" value="Unassembled WGS sequence"/>
</dbReference>
<feature type="transmembrane region" description="Helical" evidence="1">
    <location>
        <begin position="12"/>
        <end position="29"/>
    </location>
</feature>
<feature type="transmembrane region" description="Helical" evidence="1">
    <location>
        <begin position="35"/>
        <end position="57"/>
    </location>
</feature>
<keyword evidence="1" id="KW-0472">Membrane</keyword>
<accession>A0A4R1QKA8</accession>
<proteinExistence type="predicted"/>
<gene>
    <name evidence="2" type="ORF">EDD76_1225</name>
</gene>
<reference evidence="2 3" key="1">
    <citation type="submission" date="2019-03" db="EMBL/GenBank/DDBJ databases">
        <title>Genomic Encyclopedia of Type Strains, Phase IV (KMG-IV): sequencing the most valuable type-strain genomes for metagenomic binning, comparative biology and taxonomic classification.</title>
        <authorList>
            <person name="Goeker M."/>
        </authorList>
    </citation>
    <scope>NUCLEOTIDE SEQUENCE [LARGE SCALE GENOMIC DNA]</scope>
    <source>
        <strain evidence="2 3">DSM 100556</strain>
    </source>
</reference>
<keyword evidence="1" id="KW-1133">Transmembrane helix</keyword>
<dbReference type="RefSeq" id="WP_031391903.1">
    <property type="nucleotide sequence ID" value="NZ_JPNB01000002.1"/>
</dbReference>